<proteinExistence type="predicted"/>
<name>A0A375CIU8_9BURK</name>
<gene>
    <name evidence="1" type="ORF">CBM2586_B130545</name>
</gene>
<dbReference type="AlphaFoldDB" id="A0A375CIU8"/>
<dbReference type="Proteomes" id="UP000257016">
    <property type="component" value="Unassembled WGS sequence"/>
</dbReference>
<dbReference type="EMBL" id="OFSN01000019">
    <property type="protein sequence ID" value="SOY71825.1"/>
    <property type="molecule type" value="Genomic_DNA"/>
</dbReference>
<comment type="caution">
    <text evidence="1">The sequence shown here is derived from an EMBL/GenBank/DDBJ whole genome shotgun (WGS) entry which is preliminary data.</text>
</comment>
<protein>
    <submittedName>
        <fullName evidence="1">Uncharacterized protein</fullName>
    </submittedName>
</protein>
<accession>A0A375CIU8</accession>
<evidence type="ECO:0000313" key="1">
    <source>
        <dbReference type="EMBL" id="SOY71825.1"/>
    </source>
</evidence>
<reference evidence="1" key="1">
    <citation type="submission" date="2018-01" db="EMBL/GenBank/DDBJ databases">
        <authorList>
            <person name="Clerissi C."/>
        </authorList>
    </citation>
    <scope>NUCLEOTIDE SEQUENCE</scope>
    <source>
        <strain evidence="1">Cupriavidus taiwanensis LMG 19430</strain>
    </source>
</reference>
<sequence length="107" mass="11773">MSEAAKFLQHGQQTRSRHLLRCAPARTDLTGLTTQRLGCAVGAPPRSGLRRLNTRIRDKNVDLSAHITLHIVINFPPESLAHRLIYGIALSILSPFVRQGASQVPSQ</sequence>
<organism evidence="1">
    <name type="scientific">Cupriavidus taiwanensis</name>
    <dbReference type="NCBI Taxonomy" id="164546"/>
    <lineage>
        <taxon>Bacteria</taxon>
        <taxon>Pseudomonadati</taxon>
        <taxon>Pseudomonadota</taxon>
        <taxon>Betaproteobacteria</taxon>
        <taxon>Burkholderiales</taxon>
        <taxon>Burkholderiaceae</taxon>
        <taxon>Cupriavidus</taxon>
    </lineage>
</organism>